<dbReference type="InterPro" id="IPR001387">
    <property type="entry name" value="Cro/C1-type_HTH"/>
</dbReference>
<dbReference type="SUPFAM" id="SSF52540">
    <property type="entry name" value="P-loop containing nucleoside triphosphate hydrolases"/>
    <property type="match status" value="1"/>
</dbReference>
<keyword evidence="2" id="KW-0677">Repeat</keyword>
<feature type="repeat" description="WD" evidence="3">
    <location>
        <begin position="795"/>
        <end position="836"/>
    </location>
</feature>
<dbReference type="EMBL" id="MZMV01000023">
    <property type="protein sequence ID" value="OWV06771.1"/>
    <property type="molecule type" value="Genomic_DNA"/>
</dbReference>
<feature type="repeat" description="WD" evidence="3">
    <location>
        <begin position="712"/>
        <end position="753"/>
    </location>
</feature>
<evidence type="ECO:0000256" key="1">
    <source>
        <dbReference type="ARBA" id="ARBA00022574"/>
    </source>
</evidence>
<feature type="repeat" description="WD" evidence="3">
    <location>
        <begin position="837"/>
        <end position="878"/>
    </location>
</feature>
<dbReference type="AlphaFoldDB" id="A0A246RL34"/>
<evidence type="ECO:0000256" key="4">
    <source>
        <dbReference type="SAM" id="MobiDB-lite"/>
    </source>
</evidence>
<dbReference type="InterPro" id="IPR015943">
    <property type="entry name" value="WD40/YVTN_repeat-like_dom_sf"/>
</dbReference>
<dbReference type="PROSITE" id="PS00678">
    <property type="entry name" value="WD_REPEATS_1"/>
    <property type="match status" value="6"/>
</dbReference>
<dbReference type="Pfam" id="PF20703">
    <property type="entry name" value="nSTAND1"/>
    <property type="match status" value="1"/>
</dbReference>
<dbReference type="PROSITE" id="PS50294">
    <property type="entry name" value="WD_REPEATS_REGION"/>
    <property type="match status" value="14"/>
</dbReference>
<feature type="repeat" description="WD" evidence="3">
    <location>
        <begin position="670"/>
        <end position="706"/>
    </location>
</feature>
<feature type="transmembrane region" description="Helical" evidence="5">
    <location>
        <begin position="504"/>
        <end position="525"/>
    </location>
</feature>
<dbReference type="Pfam" id="PF00400">
    <property type="entry name" value="WD40"/>
    <property type="match status" value="14"/>
</dbReference>
<dbReference type="InterPro" id="IPR027417">
    <property type="entry name" value="P-loop_NTPase"/>
</dbReference>
<keyword evidence="5" id="KW-0812">Transmembrane</keyword>
<dbReference type="PROSITE" id="PS50082">
    <property type="entry name" value="WD_REPEATS_2"/>
    <property type="match status" value="14"/>
</dbReference>
<evidence type="ECO:0000256" key="2">
    <source>
        <dbReference type="ARBA" id="ARBA00022737"/>
    </source>
</evidence>
<dbReference type="Proteomes" id="UP000197174">
    <property type="component" value="Unassembled WGS sequence"/>
</dbReference>
<dbReference type="SUPFAM" id="SSF50978">
    <property type="entry name" value="WD40 repeat-like"/>
    <property type="match status" value="2"/>
</dbReference>
<feature type="repeat" description="WD" evidence="3">
    <location>
        <begin position="753"/>
        <end position="794"/>
    </location>
</feature>
<proteinExistence type="predicted"/>
<name>A0A246RL34_9ACTN</name>
<dbReference type="Gene3D" id="2.130.10.10">
    <property type="entry name" value="YVTN repeat-like/Quinoprotein amine dehydrogenase"/>
    <property type="match status" value="4"/>
</dbReference>
<feature type="repeat" description="WD" evidence="3">
    <location>
        <begin position="629"/>
        <end position="670"/>
    </location>
</feature>
<dbReference type="SMART" id="SM00530">
    <property type="entry name" value="HTH_XRE"/>
    <property type="match status" value="1"/>
</dbReference>
<dbReference type="PRINTS" id="PR00320">
    <property type="entry name" value="GPROTEINBRPT"/>
</dbReference>
<keyword evidence="1 3" id="KW-0853">WD repeat</keyword>
<reference evidence="7 8" key="1">
    <citation type="submission" date="2017-03" db="EMBL/GenBank/DDBJ databases">
        <title>Whole genome sequence of Micromonospora wenchangensis, isolated from mangrove soil.</title>
        <authorList>
            <person name="Yang H."/>
        </authorList>
    </citation>
    <scope>NUCLEOTIDE SEQUENCE [LARGE SCALE GENOMIC DNA]</scope>
    <source>
        <strain evidence="7 8">CCTCC AA 2012002</strain>
    </source>
</reference>
<sequence length="1226" mass="128983">MPRPERPVDPGEGPAQRFAVALRELRQSAGNPTYRVLAKRAHYSATALAQAAAGDRLPTLAVAVAYARACDGDPDEWTARWRSAVAELDAATPPTTGASDPVGDRPPYLGLAAYGPDDADLFCGRDRLVADLTDRLARHRFVAVVGPSGSGKSSLLRAGLLPAWRANEELRTVVITPGAHPVRELADNPVAGTDGLLIVDQFEEVFSLCADESERETFIRALLAVAGEAGGRTRVVIGLRADFYAHCTRVPELVAALQDAQLLVGPMTPEELSVAVTEPAARTGLMVEKTLVATIIAEAASRPAVLPFVSHALWETWRRRRGAGLFLAGYEAAGGLDGALAQSADRVFGELDEEHRLAVRRILLRLTALGDGTEDTRRRVARAELGDDAVTAYVLERLAAARLVTIGEETVEIAHEALIRGWPTLRDWLAADRESLRAHRRLTGAATDWATHGGDDAFLYRGSLLAGWADRDTEALNGTERDFLAASLARQTREHARRRRRMRVTIGSLVAGLVTVSLLAVLAVVQTVAANAQRDLAVADSLAARSRAALATQPDLANLLALAGLGHSVTAQTVASAQAALSVPMHVARPLIGHSGAVTAAAYSPDGGTVATGGDDGTIRLWTAGPTAALTQGSAVTAIAFTRDGRLLATGGVDGTVRLWDATTHRPLGTLTARAAVDTVAFHPDGTTIATGHADGAVRLWDTRTGLSRPVPVGHDGPVNAVTFDRTGLILATGGDDNTARLWNTATRHTTVLSGHTGEVFAVALSPDGTTLVTGSADGTARIWDVTTHESRASLVGHTRVVRAVAFGADGRTVVTGSWDGTARIWDTITHQPLATLTGHTDEVLAVGTSPDGTTVVTGSRDGTARTWDTRTSSSVATLGGHTGYVDAVAFSPDGRTVATGSRDGTVRLWDTAQQGQLAVLDARAGFVFTVAFSPDGTTLATGHKDGRIRLWDTGTRRRKATLTGHTDGVASVAFSPDGQLLASASTDGTARLWDLATRRASAVLTGHTGWVDAVDFSPDGSTASTASTDGTVRLWDSDAGSSIVTLAPGTGHLNAVAFSPDGRTLAIAPADGTALLWDIAARRVASVLTGHTAEVNAVAFSPDGRTVATSSRDGTTRLWDRDRGRTIVGLTGHVGWVTAVAFSPDGRTLATTSWDHTARLTPTPDTWPAELCRRAGRNLTDDEWAYHVGSEPYRRLCPELPSGQGADPTAPASTYPDLRPRSVSR</sequence>
<dbReference type="CDD" id="cd00200">
    <property type="entry name" value="WD40"/>
    <property type="match status" value="2"/>
</dbReference>
<dbReference type="InterPro" id="IPR036322">
    <property type="entry name" value="WD40_repeat_dom_sf"/>
</dbReference>
<organism evidence="7 8">
    <name type="scientific">Micromonospora wenchangensis</name>
    <dbReference type="NCBI Taxonomy" id="1185415"/>
    <lineage>
        <taxon>Bacteria</taxon>
        <taxon>Bacillati</taxon>
        <taxon>Actinomycetota</taxon>
        <taxon>Actinomycetes</taxon>
        <taxon>Micromonosporales</taxon>
        <taxon>Micromonosporaceae</taxon>
        <taxon>Micromonospora</taxon>
    </lineage>
</organism>
<feature type="region of interest" description="Disordered" evidence="4">
    <location>
        <begin position="1198"/>
        <end position="1226"/>
    </location>
</feature>
<keyword evidence="8" id="KW-1185">Reference proteome</keyword>
<feature type="repeat" description="WD" evidence="3">
    <location>
        <begin position="963"/>
        <end position="1004"/>
    </location>
</feature>
<dbReference type="SMART" id="SM00320">
    <property type="entry name" value="WD40"/>
    <property type="match status" value="14"/>
</dbReference>
<dbReference type="InterPro" id="IPR020472">
    <property type="entry name" value="WD40_PAC1"/>
</dbReference>
<dbReference type="InterPro" id="IPR001680">
    <property type="entry name" value="WD40_rpt"/>
</dbReference>
<evidence type="ECO:0000313" key="8">
    <source>
        <dbReference type="Proteomes" id="UP000197174"/>
    </source>
</evidence>
<feature type="repeat" description="WD" evidence="3">
    <location>
        <begin position="591"/>
        <end position="622"/>
    </location>
</feature>
<feature type="repeat" description="WD" evidence="3">
    <location>
        <begin position="921"/>
        <end position="962"/>
    </location>
</feature>
<dbReference type="InterPro" id="IPR049052">
    <property type="entry name" value="nSTAND1"/>
</dbReference>
<keyword evidence="5" id="KW-0472">Membrane</keyword>
<evidence type="ECO:0000313" key="7">
    <source>
        <dbReference type="EMBL" id="OWV06771.1"/>
    </source>
</evidence>
<dbReference type="InterPro" id="IPR019775">
    <property type="entry name" value="WD40_repeat_CS"/>
</dbReference>
<evidence type="ECO:0000256" key="5">
    <source>
        <dbReference type="SAM" id="Phobius"/>
    </source>
</evidence>
<feature type="repeat" description="WD" evidence="3">
    <location>
        <begin position="1047"/>
        <end position="1088"/>
    </location>
</feature>
<keyword evidence="5" id="KW-1133">Transmembrane helix</keyword>
<dbReference type="Gene3D" id="3.40.50.300">
    <property type="entry name" value="P-loop containing nucleotide triphosphate hydrolases"/>
    <property type="match status" value="1"/>
</dbReference>
<feature type="repeat" description="WD" evidence="3">
    <location>
        <begin position="1005"/>
        <end position="1046"/>
    </location>
</feature>
<gene>
    <name evidence="7" type="ORF">B5D80_15275</name>
</gene>
<protein>
    <recommendedName>
        <fullName evidence="6">HTH cro/C1-type domain-containing protein</fullName>
    </recommendedName>
</protein>
<feature type="repeat" description="WD" evidence="3">
    <location>
        <begin position="1131"/>
        <end position="1161"/>
    </location>
</feature>
<evidence type="ECO:0000259" key="6">
    <source>
        <dbReference type="PROSITE" id="PS50943"/>
    </source>
</evidence>
<feature type="repeat" description="WD" evidence="3">
    <location>
        <begin position="879"/>
        <end position="920"/>
    </location>
</feature>
<dbReference type="InterPro" id="IPR010982">
    <property type="entry name" value="Lambda_DNA-bd_dom_sf"/>
</dbReference>
<accession>A0A246RL34</accession>
<dbReference type="PROSITE" id="PS50943">
    <property type="entry name" value="HTH_CROC1"/>
    <property type="match status" value="1"/>
</dbReference>
<dbReference type="PANTHER" id="PTHR44019:SF8">
    <property type="entry name" value="POC1 CENTRIOLAR PROTEIN HOMOLOG"/>
    <property type="match status" value="1"/>
</dbReference>
<evidence type="ECO:0000256" key="3">
    <source>
        <dbReference type="PROSITE-ProRule" id="PRU00221"/>
    </source>
</evidence>
<dbReference type="PANTHER" id="PTHR44019">
    <property type="entry name" value="WD REPEAT-CONTAINING PROTEIN 55"/>
    <property type="match status" value="1"/>
</dbReference>
<feature type="repeat" description="WD" evidence="3">
    <location>
        <begin position="1089"/>
        <end position="1130"/>
    </location>
</feature>
<comment type="caution">
    <text evidence="7">The sequence shown here is derived from an EMBL/GenBank/DDBJ whole genome shotgun (WGS) entry which is preliminary data.</text>
</comment>
<feature type="domain" description="HTH cro/C1-type" evidence="6">
    <location>
        <begin position="22"/>
        <end position="77"/>
    </location>
</feature>
<dbReference type="InterPro" id="IPR050505">
    <property type="entry name" value="WDR55/POC1"/>
</dbReference>
<dbReference type="GO" id="GO:0003677">
    <property type="term" value="F:DNA binding"/>
    <property type="evidence" value="ECO:0007669"/>
    <property type="project" value="InterPro"/>
</dbReference>
<dbReference type="SUPFAM" id="SSF47413">
    <property type="entry name" value="lambda repressor-like DNA-binding domains"/>
    <property type="match status" value="1"/>
</dbReference>